<evidence type="ECO:0000256" key="1">
    <source>
        <dbReference type="SAM" id="MobiDB-lite"/>
    </source>
</evidence>
<gene>
    <name evidence="2" type="ORF">glysoja_042158</name>
</gene>
<organism evidence="2">
    <name type="scientific">Glycine soja</name>
    <name type="common">Wild soybean</name>
    <dbReference type="NCBI Taxonomy" id="3848"/>
    <lineage>
        <taxon>Eukaryota</taxon>
        <taxon>Viridiplantae</taxon>
        <taxon>Streptophyta</taxon>
        <taxon>Embryophyta</taxon>
        <taxon>Tracheophyta</taxon>
        <taxon>Spermatophyta</taxon>
        <taxon>Magnoliopsida</taxon>
        <taxon>eudicotyledons</taxon>
        <taxon>Gunneridae</taxon>
        <taxon>Pentapetalae</taxon>
        <taxon>rosids</taxon>
        <taxon>fabids</taxon>
        <taxon>Fabales</taxon>
        <taxon>Fabaceae</taxon>
        <taxon>Papilionoideae</taxon>
        <taxon>50 kb inversion clade</taxon>
        <taxon>NPAAA clade</taxon>
        <taxon>indigoferoid/millettioid clade</taxon>
        <taxon>Phaseoleae</taxon>
        <taxon>Glycine</taxon>
        <taxon>Glycine subgen. Soja</taxon>
    </lineage>
</organism>
<dbReference type="AlphaFoldDB" id="A0A0B2RJV1"/>
<feature type="region of interest" description="Disordered" evidence="1">
    <location>
        <begin position="1"/>
        <end position="22"/>
    </location>
</feature>
<sequence>MPVEPRSPAVNPPPSPELEVVPSSPPLIIISDELSNETSTLPDSSAGETVDPLDSLVGGITDLSDSSSGEAVALTNSLV</sequence>
<accession>A0A0B2RJV1</accession>
<evidence type="ECO:0000313" key="2">
    <source>
        <dbReference type="EMBL" id="KHN34846.1"/>
    </source>
</evidence>
<dbReference type="Proteomes" id="UP000053555">
    <property type="component" value="Unassembled WGS sequence"/>
</dbReference>
<proteinExistence type="predicted"/>
<protein>
    <submittedName>
        <fullName evidence="2">Uncharacterized protein</fullName>
    </submittedName>
</protein>
<dbReference type="EMBL" id="KN648749">
    <property type="protein sequence ID" value="KHN34846.1"/>
    <property type="molecule type" value="Genomic_DNA"/>
</dbReference>
<name>A0A0B2RJV1_GLYSO</name>
<reference evidence="2" key="1">
    <citation type="submission" date="2014-07" db="EMBL/GenBank/DDBJ databases">
        <title>Identification of a novel salt tolerance gene in wild soybean by whole-genome sequencing.</title>
        <authorList>
            <person name="Lam H.-M."/>
            <person name="Qi X."/>
            <person name="Li M.-W."/>
            <person name="Liu X."/>
            <person name="Xie M."/>
            <person name="Ni M."/>
            <person name="Xu X."/>
        </authorList>
    </citation>
    <scope>NUCLEOTIDE SEQUENCE [LARGE SCALE GENOMIC DNA]</scope>
    <source>
        <tissue evidence="2">Root</tissue>
    </source>
</reference>